<protein>
    <submittedName>
        <fullName evidence="3">Uncharacterized protein</fullName>
    </submittedName>
</protein>
<comment type="caution">
    <text evidence="3">The sequence shown here is derived from an EMBL/GenBank/DDBJ whole genome shotgun (WGS) entry which is preliminary data.</text>
</comment>
<dbReference type="OrthoDB" id="10544753at2759"/>
<dbReference type="Proteomes" id="UP000324748">
    <property type="component" value="Unassembled WGS sequence"/>
</dbReference>
<evidence type="ECO:0000256" key="1">
    <source>
        <dbReference type="SAM" id="MobiDB-lite"/>
    </source>
</evidence>
<evidence type="ECO:0000256" key="2">
    <source>
        <dbReference type="SAM" id="Phobius"/>
    </source>
</evidence>
<keyword evidence="2" id="KW-1133">Transmembrane helix</keyword>
<name>A0A5B0MXZ5_PUCGR</name>
<keyword evidence="2" id="KW-0472">Membrane</keyword>
<sequence>MAANQSVCGSAYHFIDPAGLPEACVGLAKLSAAAWTQLPIRCVIATFLNIDICNLRNFSKPVSLMSKQLSSDSIFGAIPPGVNPFDYLHNIITPQFLVPFSRLTTAILAIFFIFHLLIAIFCLALLVLPYLRGIEQYQWLFKRVYIRNYSGQNLYNTPLLLVNTGMIMAISQFMGSIAAQAFILVLFKASHSTKYALNLPLASPLFWGLVRKLMEDQRQSDRASSQPNLLRHEDERTNSWGKSAEQSGSRKLELINIFNSDRQFCVLYVVHQILITSKA</sequence>
<reference evidence="3 4" key="1">
    <citation type="submission" date="2019-05" db="EMBL/GenBank/DDBJ databases">
        <title>Emergence of the Ug99 lineage of the wheat stem rust pathogen through somatic hybridization.</title>
        <authorList>
            <person name="Li F."/>
            <person name="Upadhyaya N.M."/>
            <person name="Sperschneider J."/>
            <person name="Matny O."/>
            <person name="Nguyen-Phuc H."/>
            <person name="Mago R."/>
            <person name="Raley C."/>
            <person name="Miller M.E."/>
            <person name="Silverstein K.A.T."/>
            <person name="Henningsen E."/>
            <person name="Hirsch C.D."/>
            <person name="Visser B."/>
            <person name="Pretorius Z.A."/>
            <person name="Steffenson B.J."/>
            <person name="Schwessinger B."/>
            <person name="Dodds P.N."/>
            <person name="Figueroa M."/>
        </authorList>
    </citation>
    <scope>NUCLEOTIDE SEQUENCE [LARGE SCALE GENOMIC DNA]</scope>
    <source>
        <strain evidence="3">21-0</strain>
    </source>
</reference>
<gene>
    <name evidence="3" type="ORF">PGT21_018621</name>
</gene>
<feature type="transmembrane region" description="Helical" evidence="2">
    <location>
        <begin position="106"/>
        <end position="131"/>
    </location>
</feature>
<evidence type="ECO:0000313" key="4">
    <source>
        <dbReference type="Proteomes" id="UP000324748"/>
    </source>
</evidence>
<keyword evidence="2" id="KW-0812">Transmembrane</keyword>
<evidence type="ECO:0000313" key="3">
    <source>
        <dbReference type="EMBL" id="KAA1080730.1"/>
    </source>
</evidence>
<proteinExistence type="predicted"/>
<dbReference type="EMBL" id="VSWC01000131">
    <property type="protein sequence ID" value="KAA1080730.1"/>
    <property type="molecule type" value="Genomic_DNA"/>
</dbReference>
<organism evidence="3 4">
    <name type="scientific">Puccinia graminis f. sp. tritici</name>
    <dbReference type="NCBI Taxonomy" id="56615"/>
    <lineage>
        <taxon>Eukaryota</taxon>
        <taxon>Fungi</taxon>
        <taxon>Dikarya</taxon>
        <taxon>Basidiomycota</taxon>
        <taxon>Pucciniomycotina</taxon>
        <taxon>Pucciniomycetes</taxon>
        <taxon>Pucciniales</taxon>
        <taxon>Pucciniaceae</taxon>
        <taxon>Puccinia</taxon>
    </lineage>
</organism>
<keyword evidence="4" id="KW-1185">Reference proteome</keyword>
<dbReference type="AlphaFoldDB" id="A0A5B0MXZ5"/>
<feature type="transmembrane region" description="Helical" evidence="2">
    <location>
        <begin position="166"/>
        <end position="187"/>
    </location>
</feature>
<feature type="region of interest" description="Disordered" evidence="1">
    <location>
        <begin position="221"/>
        <end position="244"/>
    </location>
</feature>
<accession>A0A5B0MXZ5</accession>